<gene>
    <name evidence="2" type="ORF">GCM10020369_28750</name>
</gene>
<feature type="compositionally biased region" description="Low complexity" evidence="1">
    <location>
        <begin position="252"/>
        <end position="261"/>
    </location>
</feature>
<name>A0ABP6SY65_9ACTN</name>
<comment type="caution">
    <text evidence="2">The sequence shown here is derived from an EMBL/GenBank/DDBJ whole genome shotgun (WGS) entry which is preliminary data.</text>
</comment>
<dbReference type="EMBL" id="BAAAYN010000017">
    <property type="protein sequence ID" value="GAA3387183.1"/>
    <property type="molecule type" value="Genomic_DNA"/>
</dbReference>
<organism evidence="2 3">
    <name type="scientific">Cryptosporangium minutisporangium</name>
    <dbReference type="NCBI Taxonomy" id="113569"/>
    <lineage>
        <taxon>Bacteria</taxon>
        <taxon>Bacillati</taxon>
        <taxon>Actinomycetota</taxon>
        <taxon>Actinomycetes</taxon>
        <taxon>Cryptosporangiales</taxon>
        <taxon>Cryptosporangiaceae</taxon>
        <taxon>Cryptosporangium</taxon>
    </lineage>
</organism>
<reference evidence="3" key="1">
    <citation type="journal article" date="2019" name="Int. J. Syst. Evol. Microbiol.">
        <title>The Global Catalogue of Microorganisms (GCM) 10K type strain sequencing project: providing services to taxonomists for standard genome sequencing and annotation.</title>
        <authorList>
            <consortium name="The Broad Institute Genomics Platform"/>
            <consortium name="The Broad Institute Genome Sequencing Center for Infectious Disease"/>
            <person name="Wu L."/>
            <person name="Ma J."/>
        </authorList>
    </citation>
    <scope>NUCLEOTIDE SEQUENCE [LARGE SCALE GENOMIC DNA]</scope>
    <source>
        <strain evidence="3">JCM 9458</strain>
    </source>
</reference>
<evidence type="ECO:0008006" key="4">
    <source>
        <dbReference type="Google" id="ProtNLM"/>
    </source>
</evidence>
<feature type="compositionally biased region" description="Pro residues" evidence="1">
    <location>
        <begin position="108"/>
        <end position="121"/>
    </location>
</feature>
<dbReference type="Pfam" id="PF12787">
    <property type="entry name" value="EcsC"/>
    <property type="match status" value="1"/>
</dbReference>
<feature type="region of interest" description="Disordered" evidence="1">
    <location>
        <begin position="1"/>
        <end position="261"/>
    </location>
</feature>
<dbReference type="PANTHER" id="PTHR41260">
    <property type="entry name" value="PROTEIN ECSC"/>
    <property type="match status" value="1"/>
</dbReference>
<keyword evidence="3" id="KW-1185">Reference proteome</keyword>
<evidence type="ECO:0000313" key="3">
    <source>
        <dbReference type="Proteomes" id="UP001501676"/>
    </source>
</evidence>
<evidence type="ECO:0000256" key="1">
    <source>
        <dbReference type="SAM" id="MobiDB-lite"/>
    </source>
</evidence>
<dbReference type="Proteomes" id="UP001501676">
    <property type="component" value="Unassembled WGS sequence"/>
</dbReference>
<accession>A0ABP6SY65</accession>
<dbReference type="InterPro" id="IPR024787">
    <property type="entry name" value="EcsC"/>
</dbReference>
<feature type="compositionally biased region" description="Low complexity" evidence="1">
    <location>
        <begin position="155"/>
        <end position="184"/>
    </location>
</feature>
<dbReference type="PANTHER" id="PTHR41260:SF1">
    <property type="entry name" value="PROTEIN ECSC"/>
    <property type="match status" value="1"/>
</dbReference>
<protein>
    <recommendedName>
        <fullName evidence="4">EcsC protein family protein</fullName>
    </recommendedName>
</protein>
<dbReference type="RefSeq" id="WP_345728551.1">
    <property type="nucleotide sequence ID" value="NZ_BAAAYN010000017.1"/>
</dbReference>
<evidence type="ECO:0000313" key="2">
    <source>
        <dbReference type="EMBL" id="GAA3387183.1"/>
    </source>
</evidence>
<feature type="compositionally biased region" description="Low complexity" evidence="1">
    <location>
        <begin position="122"/>
        <end position="148"/>
    </location>
</feature>
<sequence>MDDIPRRPEPATPNPTRVLPADEAQPLNATKPLPVDEVPTVVQPAAPASTRVLPDAEASAGRSPVDRTPPAPPQSPAAPPIAPEAPAWGSGASTADAPGSPAARDTAPPAPPSAPSIPSAPPASEAARAAAPAAPFAASGPTPAGDTPAGPPPHTGGTLNGSAPVGEAPAAPGPTNGTAAPSAADGTSAPGSANGIPAPNSANGAAVPSATGGGAAPSAPAWGSAADAQTPAPQDPGTEMMAVPPASMGPDAAEATAGAGETPSAIPANLLARMKADPAHAPELLVMAAVEKFGPEAALWMARTRAAHPYVADHVWVPVIQTRFIRLSKYSGAAAGAAGAVGAVVDVGVLAWNQARMVLHIAAAFGYDPTHPDRAAELLVIRGLQTKLDAARTAIDVARRQQDAAALTKHLPTSVRNFGSGAGRAYSELAWQLTRMAGLAAVKKMAMKFVPFAGVPLGAMANSSATKKLAEQAIAYYTTHRPPIALPPGNSGS</sequence>
<proteinExistence type="predicted"/>
<feature type="compositionally biased region" description="Low complexity" evidence="1">
    <location>
        <begin position="204"/>
        <end position="236"/>
    </location>
</feature>
<feature type="compositionally biased region" description="Pro residues" evidence="1">
    <location>
        <begin position="67"/>
        <end position="83"/>
    </location>
</feature>